<protein>
    <recommendedName>
        <fullName evidence="7">Bifunctional phosphopantothenoylcysteine decarboxylase/phosphopantothenate--cysteine ligase CoaBC</fullName>
    </recommendedName>
</protein>
<evidence type="ECO:0000256" key="1">
    <source>
        <dbReference type="ARBA" id="ARBA00022793"/>
    </source>
</evidence>
<dbReference type="InterPro" id="IPR005252">
    <property type="entry name" value="CoaBC"/>
</dbReference>
<name>A0A2R7Y4Z5_9ARCH</name>
<dbReference type="PANTHER" id="PTHR14359">
    <property type="entry name" value="HOMO-OLIGOMERIC FLAVIN CONTAINING CYS DECARBOXYLASE FAMILY"/>
    <property type="match status" value="1"/>
</dbReference>
<dbReference type="Pfam" id="PF04127">
    <property type="entry name" value="DFP"/>
    <property type="match status" value="1"/>
</dbReference>
<dbReference type="Gene3D" id="3.40.50.1950">
    <property type="entry name" value="Flavin prenyltransferase-like"/>
    <property type="match status" value="1"/>
</dbReference>
<proteinExistence type="predicted"/>
<dbReference type="InterPro" id="IPR035929">
    <property type="entry name" value="CoaB-like_sf"/>
</dbReference>
<dbReference type="GO" id="GO:0004632">
    <property type="term" value="F:phosphopantothenate--cysteine ligase activity"/>
    <property type="evidence" value="ECO:0007669"/>
    <property type="project" value="InterPro"/>
</dbReference>
<dbReference type="GO" id="GO:0015941">
    <property type="term" value="P:pantothenate catabolic process"/>
    <property type="evidence" value="ECO:0007669"/>
    <property type="project" value="InterPro"/>
</dbReference>
<dbReference type="InterPro" id="IPR007085">
    <property type="entry name" value="DNA/pantothenate-metab_flavo_C"/>
</dbReference>
<dbReference type="SUPFAM" id="SSF102645">
    <property type="entry name" value="CoaB-like"/>
    <property type="match status" value="1"/>
</dbReference>
<dbReference type="InterPro" id="IPR036551">
    <property type="entry name" value="Flavin_trans-like"/>
</dbReference>
<feature type="domain" description="Flavoprotein" evidence="3">
    <location>
        <begin position="27"/>
        <end position="193"/>
    </location>
</feature>
<dbReference type="EMBL" id="NDWU01000008">
    <property type="protein sequence ID" value="PUA32608.1"/>
    <property type="molecule type" value="Genomic_DNA"/>
</dbReference>
<keyword evidence="1" id="KW-0210">Decarboxylase</keyword>
<feature type="domain" description="DNA/pantothenate metabolism flavoprotein C-terminal" evidence="4">
    <location>
        <begin position="200"/>
        <end position="300"/>
    </location>
</feature>
<evidence type="ECO:0000259" key="3">
    <source>
        <dbReference type="Pfam" id="PF02441"/>
    </source>
</evidence>
<evidence type="ECO:0008006" key="7">
    <source>
        <dbReference type="Google" id="ProtNLM"/>
    </source>
</evidence>
<dbReference type="AlphaFoldDB" id="A0A2R7Y4Z5"/>
<evidence type="ECO:0000256" key="2">
    <source>
        <dbReference type="ARBA" id="ARBA00023239"/>
    </source>
</evidence>
<evidence type="ECO:0000313" key="5">
    <source>
        <dbReference type="EMBL" id="PUA32608.1"/>
    </source>
</evidence>
<dbReference type="PANTHER" id="PTHR14359:SF6">
    <property type="entry name" value="PHOSPHOPANTOTHENOYLCYSTEINE DECARBOXYLASE"/>
    <property type="match status" value="1"/>
</dbReference>
<dbReference type="GO" id="GO:0015937">
    <property type="term" value="P:coenzyme A biosynthetic process"/>
    <property type="evidence" value="ECO:0007669"/>
    <property type="project" value="InterPro"/>
</dbReference>
<gene>
    <name evidence="5" type="ORF">B9J98_03910</name>
</gene>
<dbReference type="Proteomes" id="UP000244066">
    <property type="component" value="Unassembled WGS sequence"/>
</dbReference>
<sequence>MIPSPDAYHPSKDIKCTDSKILEGKLIVHCITGSVAAYPAPEIARCLMRHGAEVIPVMSEDAQKLISPELMYWATGNPAICKLTGGLEHVALTGGKSRTALVLIAPATANTVCKLAHGIADTPVTALAMAAMGSGMPMIVAPAMHYSMHESATFRECLSKLRTLGVEIVEPAVSEMKAKMASVDEILARVIRALHPKADMKGLKVFVTAGATVERLDPVRVFTNLSSGKMGIAIATSAYYRGADVKLVMGHGTAQPPAFIRCIKAPTTDEMFNAVAAELKDGVDIFLSTAAVADYKPERSFEIDTLHG</sequence>
<dbReference type="Gene3D" id="3.40.50.10300">
    <property type="entry name" value="CoaB-like"/>
    <property type="match status" value="1"/>
</dbReference>
<accession>A0A2R7Y4Z5</accession>
<dbReference type="GO" id="GO:0004633">
    <property type="term" value="F:phosphopantothenoylcysteine decarboxylase activity"/>
    <property type="evidence" value="ECO:0007669"/>
    <property type="project" value="InterPro"/>
</dbReference>
<dbReference type="GO" id="GO:0071513">
    <property type="term" value="C:phosphopantothenoylcysteine decarboxylase complex"/>
    <property type="evidence" value="ECO:0007669"/>
    <property type="project" value="TreeGrafter"/>
</dbReference>
<evidence type="ECO:0000313" key="6">
    <source>
        <dbReference type="Proteomes" id="UP000244066"/>
    </source>
</evidence>
<keyword evidence="2" id="KW-0456">Lyase</keyword>
<dbReference type="GO" id="GO:0010181">
    <property type="term" value="F:FMN binding"/>
    <property type="evidence" value="ECO:0007669"/>
    <property type="project" value="InterPro"/>
</dbReference>
<evidence type="ECO:0000259" key="4">
    <source>
        <dbReference type="Pfam" id="PF04127"/>
    </source>
</evidence>
<comment type="caution">
    <text evidence="5">The sequence shown here is derived from an EMBL/GenBank/DDBJ whole genome shotgun (WGS) entry which is preliminary data.</text>
</comment>
<dbReference type="SUPFAM" id="SSF52507">
    <property type="entry name" value="Homo-oligomeric flavin-containing Cys decarboxylases, HFCD"/>
    <property type="match status" value="1"/>
</dbReference>
<reference evidence="5 6" key="1">
    <citation type="submission" date="2017-04" db="EMBL/GenBank/DDBJ databases">
        <title>Draft Aigarchaeota genome from a New Zealand hot spring.</title>
        <authorList>
            <person name="Reysenbach A.-L."/>
            <person name="Donaho J.A."/>
            <person name="Gerhart J."/>
            <person name="Kelley J.F."/>
            <person name="Kouba K."/>
            <person name="Podar M."/>
            <person name="Stott M."/>
        </authorList>
    </citation>
    <scope>NUCLEOTIDE SEQUENCE [LARGE SCALE GENOMIC DNA]</scope>
    <source>
        <strain evidence="5">NZ13_MG1</strain>
    </source>
</reference>
<dbReference type="NCBIfam" id="TIGR00521">
    <property type="entry name" value="coaBC_dfp"/>
    <property type="match status" value="1"/>
</dbReference>
<organism evidence="5 6">
    <name type="scientific">Candidatus Terraquivivens tikiterensis</name>
    <dbReference type="NCBI Taxonomy" id="1980982"/>
    <lineage>
        <taxon>Archaea</taxon>
        <taxon>Nitrososphaerota</taxon>
        <taxon>Candidatus Wolframiiraptoraceae</taxon>
        <taxon>Candidatus Terraquivivens</taxon>
    </lineage>
</organism>
<dbReference type="InterPro" id="IPR003382">
    <property type="entry name" value="Flavoprotein"/>
</dbReference>
<dbReference type="Pfam" id="PF02441">
    <property type="entry name" value="Flavoprotein"/>
    <property type="match status" value="1"/>
</dbReference>